<dbReference type="EMBL" id="CCYD01002047">
    <property type="protein sequence ID" value="CEG46550.1"/>
    <property type="molecule type" value="Genomic_DNA"/>
</dbReference>
<dbReference type="OrthoDB" id="6375767at2759"/>
<sequence>MEADNFNTEAVFRLSNGFEALKEERESNSTESLIAIVKQDILEEEPQSVLNAPLSPSIPIATRTIPVLPTELPNPKVTTALPETVTTSLEDAGVSAEASIPVKMF</sequence>
<reference evidence="2" key="1">
    <citation type="submission" date="2014-09" db="EMBL/GenBank/DDBJ databases">
        <authorList>
            <person name="Sharma Rahul"/>
            <person name="Thines Marco"/>
        </authorList>
    </citation>
    <scope>NUCLEOTIDE SEQUENCE [LARGE SCALE GENOMIC DNA]</scope>
</reference>
<name>A0A0P1AVX7_PLAHL</name>
<keyword evidence="2" id="KW-1185">Reference proteome</keyword>
<organism evidence="1 2">
    <name type="scientific">Plasmopara halstedii</name>
    <name type="common">Downy mildew of sunflower</name>
    <dbReference type="NCBI Taxonomy" id="4781"/>
    <lineage>
        <taxon>Eukaryota</taxon>
        <taxon>Sar</taxon>
        <taxon>Stramenopiles</taxon>
        <taxon>Oomycota</taxon>
        <taxon>Peronosporomycetes</taxon>
        <taxon>Peronosporales</taxon>
        <taxon>Peronosporaceae</taxon>
        <taxon>Plasmopara</taxon>
    </lineage>
</organism>
<dbReference type="AlphaFoldDB" id="A0A0P1AVX7"/>
<dbReference type="RefSeq" id="XP_024582919.1">
    <property type="nucleotide sequence ID" value="XM_024717418.1"/>
</dbReference>
<dbReference type="GeneID" id="36398004"/>
<evidence type="ECO:0000313" key="2">
    <source>
        <dbReference type="Proteomes" id="UP000054928"/>
    </source>
</evidence>
<protein>
    <submittedName>
        <fullName evidence="1">Uncharacterized protein</fullName>
    </submittedName>
</protein>
<accession>A0A0P1AVX7</accession>
<proteinExistence type="predicted"/>
<dbReference type="Proteomes" id="UP000054928">
    <property type="component" value="Unassembled WGS sequence"/>
</dbReference>
<evidence type="ECO:0000313" key="1">
    <source>
        <dbReference type="EMBL" id="CEG46550.1"/>
    </source>
</evidence>